<proteinExistence type="predicted"/>
<dbReference type="EMBL" id="MT142183">
    <property type="protein sequence ID" value="QJA75747.1"/>
    <property type="molecule type" value="Genomic_DNA"/>
</dbReference>
<evidence type="ECO:0000313" key="1">
    <source>
        <dbReference type="EMBL" id="QJA59328.1"/>
    </source>
</evidence>
<name>A0A6M3K4E1_9ZZZZ</name>
<protein>
    <submittedName>
        <fullName evidence="2">Uncharacterized protein</fullName>
    </submittedName>
</protein>
<evidence type="ECO:0000313" key="2">
    <source>
        <dbReference type="EMBL" id="QJA75747.1"/>
    </source>
</evidence>
<dbReference type="AlphaFoldDB" id="A0A6M3K4E1"/>
<organism evidence="2">
    <name type="scientific">viral metagenome</name>
    <dbReference type="NCBI Taxonomy" id="1070528"/>
    <lineage>
        <taxon>unclassified sequences</taxon>
        <taxon>metagenomes</taxon>
        <taxon>organismal metagenomes</taxon>
    </lineage>
</organism>
<gene>
    <name evidence="2" type="ORF">MM415A01715_0002</name>
    <name evidence="1" type="ORF">MM415B01308_0006</name>
</gene>
<sequence>MSEIQLATLKSIELAARKATSPITDVSGMTGSLWAGRDGALVTQNWLTAKTLEGKVFGVNGGAGSTVITFAGAYDADAPDLHIHIPYGTTIIPVYLEVIFEAVGTEATMEIIALASSTGDSSVTGTASTIRNMRIGGGASGCTATAAVDAAGCTDPNAGSYLEFWKYQRPLTDTVATTENDRLPLVFTWSALTNPTPIIVGSSTGSALAVYAASQAGTGFITAIWVEEPSVNV</sequence>
<reference evidence="2" key="1">
    <citation type="submission" date="2020-03" db="EMBL/GenBank/DDBJ databases">
        <title>The deep terrestrial virosphere.</title>
        <authorList>
            <person name="Holmfeldt K."/>
            <person name="Nilsson E."/>
            <person name="Simone D."/>
            <person name="Lopez-Fernandez M."/>
            <person name="Wu X."/>
            <person name="de Brujin I."/>
            <person name="Lundin D."/>
            <person name="Andersson A."/>
            <person name="Bertilsson S."/>
            <person name="Dopson M."/>
        </authorList>
    </citation>
    <scope>NUCLEOTIDE SEQUENCE</scope>
    <source>
        <strain evidence="2">MM415A01715</strain>
        <strain evidence="1">MM415B01308</strain>
    </source>
</reference>
<dbReference type="EMBL" id="MT141365">
    <property type="protein sequence ID" value="QJA59328.1"/>
    <property type="molecule type" value="Genomic_DNA"/>
</dbReference>
<accession>A0A6M3K4E1</accession>